<dbReference type="GO" id="GO:0003700">
    <property type="term" value="F:DNA-binding transcription factor activity"/>
    <property type="evidence" value="ECO:0007669"/>
    <property type="project" value="InterPro"/>
</dbReference>
<protein>
    <recommendedName>
        <fullName evidence="6">BZIP domain-containing protein</fullName>
    </recommendedName>
</protein>
<dbReference type="SMART" id="SM00014">
    <property type="entry name" value="acidPPc"/>
    <property type="match status" value="1"/>
</dbReference>
<keyword evidence="1" id="KW-0805">Transcription regulation</keyword>
<evidence type="ECO:0000313" key="7">
    <source>
        <dbReference type="EMBL" id="OSX77963.1"/>
    </source>
</evidence>
<dbReference type="InterPro" id="IPR036938">
    <property type="entry name" value="PAP2/HPO_sf"/>
</dbReference>
<gene>
    <name evidence="7" type="ORF">BU14_0126s0002</name>
</gene>
<name>A0A1X6PBD1_PORUM</name>
<evidence type="ECO:0000256" key="1">
    <source>
        <dbReference type="ARBA" id="ARBA00023015"/>
    </source>
</evidence>
<feature type="compositionally biased region" description="Low complexity" evidence="5">
    <location>
        <begin position="369"/>
        <end position="378"/>
    </location>
</feature>
<dbReference type="GO" id="GO:0003677">
    <property type="term" value="F:DNA binding"/>
    <property type="evidence" value="ECO:0007669"/>
    <property type="project" value="UniProtKB-KW"/>
</dbReference>
<dbReference type="InterPro" id="IPR004826">
    <property type="entry name" value="bZIP_Maf"/>
</dbReference>
<dbReference type="SMART" id="SM00338">
    <property type="entry name" value="BRLZ"/>
    <property type="match status" value="1"/>
</dbReference>
<dbReference type="PANTHER" id="PTHR14969:SF13">
    <property type="entry name" value="AT30094P"/>
    <property type="match status" value="1"/>
</dbReference>
<evidence type="ECO:0000256" key="3">
    <source>
        <dbReference type="ARBA" id="ARBA00023163"/>
    </source>
</evidence>
<dbReference type="Proteomes" id="UP000218209">
    <property type="component" value="Unassembled WGS sequence"/>
</dbReference>
<keyword evidence="2" id="KW-0238">DNA-binding</keyword>
<evidence type="ECO:0000313" key="8">
    <source>
        <dbReference type="Proteomes" id="UP000218209"/>
    </source>
</evidence>
<feature type="compositionally biased region" description="Low complexity" evidence="5">
    <location>
        <begin position="557"/>
        <end position="575"/>
    </location>
</feature>
<keyword evidence="8" id="KW-1185">Reference proteome</keyword>
<keyword evidence="4" id="KW-0175">Coiled coil</keyword>
<dbReference type="InterPro" id="IPR004827">
    <property type="entry name" value="bZIP"/>
</dbReference>
<feature type="domain" description="BZIP" evidence="6">
    <location>
        <begin position="466"/>
        <end position="529"/>
    </location>
</feature>
<dbReference type="GO" id="GO:0042392">
    <property type="term" value="F:sphingosine-1-phosphate phosphatase activity"/>
    <property type="evidence" value="ECO:0007669"/>
    <property type="project" value="TreeGrafter"/>
</dbReference>
<dbReference type="EMBL" id="KV918823">
    <property type="protein sequence ID" value="OSX77963.1"/>
    <property type="molecule type" value="Genomic_DNA"/>
</dbReference>
<dbReference type="SUPFAM" id="SSF48317">
    <property type="entry name" value="Acid phosphatase/Vanadium-dependent haloperoxidase"/>
    <property type="match status" value="1"/>
</dbReference>
<reference evidence="7 8" key="1">
    <citation type="submission" date="2017-03" db="EMBL/GenBank/DDBJ databases">
        <title>WGS assembly of Porphyra umbilicalis.</title>
        <authorList>
            <person name="Brawley S.H."/>
            <person name="Blouin N.A."/>
            <person name="Ficko-Blean E."/>
            <person name="Wheeler G.L."/>
            <person name="Lohr M."/>
            <person name="Goodson H.V."/>
            <person name="Jenkins J.W."/>
            <person name="Blaby-Haas C.E."/>
            <person name="Helliwell K.E."/>
            <person name="Chan C."/>
            <person name="Marriage T."/>
            <person name="Bhattacharya D."/>
            <person name="Klein A.S."/>
            <person name="Badis Y."/>
            <person name="Brodie J."/>
            <person name="Cao Y."/>
            <person name="Collen J."/>
            <person name="Dittami S.M."/>
            <person name="Gachon C.M."/>
            <person name="Green B.R."/>
            <person name="Karpowicz S."/>
            <person name="Kim J.W."/>
            <person name="Kudahl U."/>
            <person name="Lin S."/>
            <person name="Michel G."/>
            <person name="Mittag M."/>
            <person name="Olson B.J."/>
            <person name="Pangilinan J."/>
            <person name="Peng Y."/>
            <person name="Qiu H."/>
            <person name="Shu S."/>
            <person name="Singer J.T."/>
            <person name="Smith A.G."/>
            <person name="Sprecher B.N."/>
            <person name="Wagner V."/>
            <person name="Wang W."/>
            <person name="Wang Z.-Y."/>
            <person name="Yan J."/>
            <person name="Yarish C."/>
            <person name="Zoeuner-Riek S."/>
            <person name="Zhuang Y."/>
            <person name="Zou Y."/>
            <person name="Lindquist E.A."/>
            <person name="Grimwood J."/>
            <person name="Barry K."/>
            <person name="Rokhsar D.S."/>
            <person name="Schmutz J."/>
            <person name="Stiller J.W."/>
            <person name="Grossman A.R."/>
            <person name="Prochnik S.E."/>
        </authorList>
    </citation>
    <scope>NUCLEOTIDE SEQUENCE [LARGE SCALE GENOMIC DNA]</scope>
    <source>
        <strain evidence="7">4086291</strain>
    </source>
</reference>
<evidence type="ECO:0000259" key="6">
    <source>
        <dbReference type="PROSITE" id="PS50217"/>
    </source>
</evidence>
<dbReference type="Pfam" id="PF03131">
    <property type="entry name" value="bZIP_Maf"/>
    <property type="match status" value="1"/>
</dbReference>
<feature type="region of interest" description="Disordered" evidence="5">
    <location>
        <begin position="1"/>
        <end position="22"/>
    </location>
</feature>
<dbReference type="Pfam" id="PF01569">
    <property type="entry name" value="PAP2"/>
    <property type="match status" value="1"/>
</dbReference>
<evidence type="ECO:0000256" key="4">
    <source>
        <dbReference type="SAM" id="Coils"/>
    </source>
</evidence>
<evidence type="ECO:0000256" key="5">
    <source>
        <dbReference type="SAM" id="MobiDB-lite"/>
    </source>
</evidence>
<dbReference type="AlphaFoldDB" id="A0A1X6PBD1"/>
<feature type="region of interest" description="Disordered" evidence="5">
    <location>
        <begin position="537"/>
        <end position="575"/>
    </location>
</feature>
<sequence length="800" mass="80255">MPAAGPATPLPPPWRRPSDWGRARPAAASAALPLPSGCGVPALPPPRFLFWLYGGLARCASPRPCHRHRRRGRRCRCRRRHHHQGHHRRALSARGGRPLIFSGAPTAGLGRASAAAARGGGTADDVGGRARRPAGRAASSAPLTPLRPLAELPRRPPAIAGGLPPLPLLHLPPGASPRGSTPAGAPPPAAMHHVRRAGVPPPPAVVALRPPLLVAHPPPAGGGWGMPPPPPPAIARPPPRPPAGLGVGAWAPAPWASSLPPIGYGGGVDPRPGAGLTLPPLSVPPGLPTAAAGDGGGAPHRRPLLPPFRAIAGSAGVPSPRLPLPRLAAPRLPSLSPLGSASPAALVSSASRGSAEGVVPAERPPLLLPPTSTSSASAAGGGGGGGATVRDATTRRGVDGDGGGSAALPPGVAAADPTTRPVGVVPYSGDPTPPRPPGGSLSGDTPPAPPARRKRGRKPTPGLTDDQRAERRRLKNRRTAEASRRRRLAAVASVECEREAAERRAAELAAENGRLKAEVAALRGALGRAGGDAHMVVGGGGGGGGRRRHRGTPDPPMTTATAAAAASRRPPLATASPPSAFSRLLAWDVAATRRLHTAYARRFPSLLPLLALEYSGHGIPWLALPPAALAVGLATGAVDRRVLLAAGSPAALPAAATAARAAAAYVGLATDLALVGAVKVTVRRRRPVWNAAGERGTVAAVDQYSFPSGHTTRVVLVAMAVALTPGVRRAAVAAVATWAAAVAASRVALGRHHVLDIVAGGVLGVVNYVAVTALAPALVGKVGEVLAGKVAAVAEAVAGT</sequence>
<dbReference type="PANTHER" id="PTHR14969">
    <property type="entry name" value="SPHINGOSINE-1-PHOSPHATE PHOSPHOHYDROLASE"/>
    <property type="match status" value="1"/>
</dbReference>
<feature type="coiled-coil region" evidence="4">
    <location>
        <begin position="491"/>
        <end position="525"/>
    </location>
</feature>
<feature type="region of interest" description="Disordered" evidence="5">
    <location>
        <begin position="356"/>
        <end position="488"/>
    </location>
</feature>
<feature type="region of interest" description="Disordered" evidence="5">
    <location>
        <begin position="112"/>
        <end position="193"/>
    </location>
</feature>
<accession>A0A1X6PBD1</accession>
<dbReference type="Gene3D" id="1.20.144.10">
    <property type="entry name" value="Phosphatidic acid phosphatase type 2/haloperoxidase"/>
    <property type="match status" value="1"/>
</dbReference>
<dbReference type="InterPro" id="IPR000326">
    <property type="entry name" value="PAP2/HPO"/>
</dbReference>
<dbReference type="OrthoDB" id="10266771at2759"/>
<keyword evidence="3" id="KW-0804">Transcription</keyword>
<organism evidence="7 8">
    <name type="scientific">Porphyra umbilicalis</name>
    <name type="common">Purple laver</name>
    <name type="synonym">Red alga</name>
    <dbReference type="NCBI Taxonomy" id="2786"/>
    <lineage>
        <taxon>Eukaryota</taxon>
        <taxon>Rhodophyta</taxon>
        <taxon>Bangiophyceae</taxon>
        <taxon>Bangiales</taxon>
        <taxon>Bangiaceae</taxon>
        <taxon>Porphyra</taxon>
    </lineage>
</organism>
<dbReference type="Gene3D" id="1.20.5.170">
    <property type="match status" value="1"/>
</dbReference>
<evidence type="ECO:0000256" key="2">
    <source>
        <dbReference type="ARBA" id="ARBA00023125"/>
    </source>
</evidence>
<proteinExistence type="predicted"/>
<dbReference type="PROSITE" id="PS50217">
    <property type="entry name" value="BZIP"/>
    <property type="match status" value="1"/>
</dbReference>
<feature type="compositionally biased region" description="Low complexity" evidence="5">
    <location>
        <begin position="135"/>
        <end position="183"/>
    </location>
</feature>